<reference evidence="3" key="1">
    <citation type="submission" date="2019-05" db="EMBL/GenBank/DDBJ databases">
        <title>Flavobacterium profundi sp. nov., isolated from a deep-sea seamount.</title>
        <authorList>
            <person name="Zhang D.-C."/>
        </authorList>
    </citation>
    <scope>NUCLEOTIDE SEQUENCE [LARGE SCALE GENOMIC DNA]</scope>
    <source>
        <strain evidence="3">TP390</strain>
    </source>
</reference>
<accession>A0A6I4ILJ4</accession>
<organism evidence="2 3">
    <name type="scientific">Flavobacterium profundi</name>
    <dbReference type="NCBI Taxonomy" id="1774945"/>
    <lineage>
        <taxon>Bacteria</taxon>
        <taxon>Pseudomonadati</taxon>
        <taxon>Bacteroidota</taxon>
        <taxon>Flavobacteriia</taxon>
        <taxon>Flavobacteriales</taxon>
        <taxon>Flavobacteriaceae</taxon>
        <taxon>Flavobacterium</taxon>
    </lineage>
</organism>
<evidence type="ECO:0008006" key="4">
    <source>
        <dbReference type="Google" id="ProtNLM"/>
    </source>
</evidence>
<feature type="signal peptide" evidence="1">
    <location>
        <begin position="1"/>
        <end position="19"/>
    </location>
</feature>
<comment type="caution">
    <text evidence="2">The sequence shown here is derived from an EMBL/GenBank/DDBJ whole genome shotgun (WGS) entry which is preliminary data.</text>
</comment>
<protein>
    <recommendedName>
        <fullName evidence="4">YD repeat-containing protein</fullName>
    </recommendedName>
</protein>
<dbReference type="EMBL" id="WQLW01000005">
    <property type="protein sequence ID" value="MVO09301.1"/>
    <property type="molecule type" value="Genomic_DNA"/>
</dbReference>
<evidence type="ECO:0000256" key="1">
    <source>
        <dbReference type="SAM" id="SignalP"/>
    </source>
</evidence>
<evidence type="ECO:0000313" key="3">
    <source>
        <dbReference type="Proteomes" id="UP000431264"/>
    </source>
</evidence>
<gene>
    <name evidence="2" type="ORF">GOQ30_09040</name>
</gene>
<dbReference type="AlphaFoldDB" id="A0A6I4ILJ4"/>
<keyword evidence="3" id="KW-1185">Reference proteome</keyword>
<keyword evidence="1" id="KW-0732">Signal</keyword>
<dbReference type="Proteomes" id="UP000431264">
    <property type="component" value="Unassembled WGS sequence"/>
</dbReference>
<proteinExistence type="predicted"/>
<name>A0A6I4ILJ4_9FLAO</name>
<dbReference type="RefSeq" id="WP_140997676.1">
    <property type="nucleotide sequence ID" value="NZ_VDCZ01000005.1"/>
</dbReference>
<evidence type="ECO:0000313" key="2">
    <source>
        <dbReference type="EMBL" id="MVO09301.1"/>
    </source>
</evidence>
<feature type="chain" id="PRO_5026046552" description="YD repeat-containing protein" evidence="1">
    <location>
        <begin position="20"/>
        <end position="264"/>
    </location>
</feature>
<sequence length="264" mass="31368">MKKIVFIMFSSLFFCFATAQSKDSIHFYKMYHDVPVKYKLEHFGLQGNVKSFYELTLPENEDNEKIIHEFDDKGNLIQVKNGFGFVSQKFNYDKRGKLISYTTSAKKMRDFQVTLNEDENVVQLVTNNKEYGMVTVVNEYNKNGYWTKQSRLEDKSTLQENKYSNDLKLTENIVFNNNIISERTHFDYNFFTDFVQIKLTYKYEDTESVSYIYSDYFGNPIFGFPFEEGNVTDSQIKEVLNNFKVDSHNNWIKNQEITRVIDYY</sequence>